<evidence type="ECO:0000313" key="2">
    <source>
        <dbReference type="Proteomes" id="UP000789920"/>
    </source>
</evidence>
<name>A0ACA9SGH9_9GLOM</name>
<evidence type="ECO:0000313" key="1">
    <source>
        <dbReference type="EMBL" id="CAG8837400.1"/>
    </source>
</evidence>
<proteinExistence type="predicted"/>
<feature type="non-terminal residue" evidence="1">
    <location>
        <position position="217"/>
    </location>
</feature>
<dbReference type="Proteomes" id="UP000789920">
    <property type="component" value="Unassembled WGS sequence"/>
</dbReference>
<gene>
    <name evidence="1" type="ORF">RPERSI_LOCUS30290</name>
</gene>
<reference evidence="1" key="1">
    <citation type="submission" date="2021-06" db="EMBL/GenBank/DDBJ databases">
        <authorList>
            <person name="Kallberg Y."/>
            <person name="Tangrot J."/>
            <person name="Rosling A."/>
        </authorList>
    </citation>
    <scope>NUCLEOTIDE SEQUENCE</scope>
    <source>
        <strain evidence="1">MA461A</strain>
    </source>
</reference>
<sequence>ENVSVSAIIQTLNLLSNTAKSQKDDCEKLKRDYISFYNILKNLRIDDYKNSEIDDKDVNMSRDYVYDFGKFIIDGIYQSTSDSADPQILLDKNEDSMGSGYASLNDVSPQYGEMKVESHTASQKIFNSRDNMHATSVNFADIEPVLVSSPMIAGYALTLYVCKKRKTFFRRWSILLNRFGMNIYRFFTRNGYEQIPTENERASLVQYIERIRDRFPV</sequence>
<comment type="caution">
    <text evidence="1">The sequence shown here is derived from an EMBL/GenBank/DDBJ whole genome shotgun (WGS) entry which is preliminary data.</text>
</comment>
<feature type="non-terminal residue" evidence="1">
    <location>
        <position position="1"/>
    </location>
</feature>
<organism evidence="1 2">
    <name type="scientific">Racocetra persica</name>
    <dbReference type="NCBI Taxonomy" id="160502"/>
    <lineage>
        <taxon>Eukaryota</taxon>
        <taxon>Fungi</taxon>
        <taxon>Fungi incertae sedis</taxon>
        <taxon>Mucoromycota</taxon>
        <taxon>Glomeromycotina</taxon>
        <taxon>Glomeromycetes</taxon>
        <taxon>Diversisporales</taxon>
        <taxon>Gigasporaceae</taxon>
        <taxon>Racocetra</taxon>
    </lineage>
</organism>
<dbReference type="EMBL" id="CAJVQC010117563">
    <property type="protein sequence ID" value="CAG8837400.1"/>
    <property type="molecule type" value="Genomic_DNA"/>
</dbReference>
<accession>A0ACA9SGH9</accession>
<keyword evidence="2" id="KW-1185">Reference proteome</keyword>
<protein>
    <submittedName>
        <fullName evidence="1">30721_t:CDS:1</fullName>
    </submittedName>
</protein>